<dbReference type="InterPro" id="IPR036864">
    <property type="entry name" value="Zn2-C6_fun-type_DNA-bd_sf"/>
</dbReference>
<dbReference type="AlphaFoldDB" id="A0A1L9SLL0"/>
<dbReference type="PROSITE" id="PS00463">
    <property type="entry name" value="ZN2_CY6_FUNGAL_1"/>
    <property type="match status" value="1"/>
</dbReference>
<evidence type="ECO:0000313" key="8">
    <source>
        <dbReference type="EMBL" id="OJJ48023.1"/>
    </source>
</evidence>
<proteinExistence type="predicted"/>
<keyword evidence="1" id="KW-0479">Metal-binding</keyword>
<dbReference type="SUPFAM" id="SSF57701">
    <property type="entry name" value="Zn2/Cys6 DNA-binding domain"/>
    <property type="match status" value="1"/>
</dbReference>
<accession>A0A1L9SLL0</accession>
<gene>
    <name evidence="8" type="ORF">ASPZODRAFT_24897</name>
</gene>
<keyword evidence="3" id="KW-0805">Transcription regulation</keyword>
<dbReference type="PROSITE" id="PS50048">
    <property type="entry name" value="ZN2_CY6_FUNGAL_2"/>
    <property type="match status" value="1"/>
</dbReference>
<dbReference type="PANTHER" id="PTHR36206:SF14">
    <property type="entry name" value="ZN(2)-C6 FUNGAL-TYPE DOMAIN-CONTAINING PROTEIN-RELATED"/>
    <property type="match status" value="1"/>
</dbReference>
<dbReference type="EMBL" id="KV878340">
    <property type="protein sequence ID" value="OJJ48023.1"/>
    <property type="molecule type" value="Genomic_DNA"/>
</dbReference>
<evidence type="ECO:0000256" key="2">
    <source>
        <dbReference type="ARBA" id="ARBA00022833"/>
    </source>
</evidence>
<dbReference type="STRING" id="1073090.A0A1L9SLL0"/>
<name>A0A1L9SLL0_9EURO</name>
<keyword evidence="2" id="KW-0862">Zinc</keyword>
<dbReference type="Gene3D" id="4.10.240.10">
    <property type="entry name" value="Zn(2)-C6 fungal-type DNA-binding domain"/>
    <property type="match status" value="1"/>
</dbReference>
<reference evidence="9" key="1">
    <citation type="journal article" date="2017" name="Genome Biol.">
        <title>Comparative genomics reveals high biological diversity and specific adaptations in the industrially and medically important fungal genus Aspergillus.</title>
        <authorList>
            <person name="de Vries R.P."/>
            <person name="Riley R."/>
            <person name="Wiebenga A."/>
            <person name="Aguilar-Osorio G."/>
            <person name="Amillis S."/>
            <person name="Uchima C.A."/>
            <person name="Anderluh G."/>
            <person name="Asadollahi M."/>
            <person name="Askin M."/>
            <person name="Barry K."/>
            <person name="Battaglia E."/>
            <person name="Bayram O."/>
            <person name="Benocci T."/>
            <person name="Braus-Stromeyer S.A."/>
            <person name="Caldana C."/>
            <person name="Canovas D."/>
            <person name="Cerqueira G.C."/>
            <person name="Chen F."/>
            <person name="Chen W."/>
            <person name="Choi C."/>
            <person name="Clum A."/>
            <person name="Dos Santos R.A."/>
            <person name="Damasio A.R."/>
            <person name="Diallinas G."/>
            <person name="Emri T."/>
            <person name="Fekete E."/>
            <person name="Flipphi M."/>
            <person name="Freyberg S."/>
            <person name="Gallo A."/>
            <person name="Gournas C."/>
            <person name="Habgood R."/>
            <person name="Hainaut M."/>
            <person name="Harispe M.L."/>
            <person name="Henrissat B."/>
            <person name="Hilden K.S."/>
            <person name="Hope R."/>
            <person name="Hossain A."/>
            <person name="Karabika E."/>
            <person name="Karaffa L."/>
            <person name="Karanyi Z."/>
            <person name="Krasevec N."/>
            <person name="Kuo A."/>
            <person name="Kusch H."/>
            <person name="LaButti K."/>
            <person name="Lagendijk E.L."/>
            <person name="Lapidus A."/>
            <person name="Levasseur A."/>
            <person name="Lindquist E."/>
            <person name="Lipzen A."/>
            <person name="Logrieco A.F."/>
            <person name="MacCabe A."/>
            <person name="Maekelae M.R."/>
            <person name="Malavazi I."/>
            <person name="Melin P."/>
            <person name="Meyer V."/>
            <person name="Mielnichuk N."/>
            <person name="Miskei M."/>
            <person name="Molnar A.P."/>
            <person name="Mule G."/>
            <person name="Ngan C.Y."/>
            <person name="Orejas M."/>
            <person name="Orosz E."/>
            <person name="Ouedraogo J.P."/>
            <person name="Overkamp K.M."/>
            <person name="Park H.-S."/>
            <person name="Perrone G."/>
            <person name="Piumi F."/>
            <person name="Punt P.J."/>
            <person name="Ram A.F."/>
            <person name="Ramon A."/>
            <person name="Rauscher S."/>
            <person name="Record E."/>
            <person name="Riano-Pachon D.M."/>
            <person name="Robert V."/>
            <person name="Roehrig J."/>
            <person name="Ruller R."/>
            <person name="Salamov A."/>
            <person name="Salih N.S."/>
            <person name="Samson R.A."/>
            <person name="Sandor E."/>
            <person name="Sanguinetti M."/>
            <person name="Schuetze T."/>
            <person name="Sepcic K."/>
            <person name="Shelest E."/>
            <person name="Sherlock G."/>
            <person name="Sophianopoulou V."/>
            <person name="Squina F.M."/>
            <person name="Sun H."/>
            <person name="Susca A."/>
            <person name="Todd R.B."/>
            <person name="Tsang A."/>
            <person name="Unkles S.E."/>
            <person name="van de Wiele N."/>
            <person name="van Rossen-Uffink D."/>
            <person name="Oliveira J.V."/>
            <person name="Vesth T.C."/>
            <person name="Visser J."/>
            <person name="Yu J.-H."/>
            <person name="Zhou M."/>
            <person name="Andersen M.R."/>
            <person name="Archer D.B."/>
            <person name="Baker S.E."/>
            <person name="Benoit I."/>
            <person name="Brakhage A.A."/>
            <person name="Braus G.H."/>
            <person name="Fischer R."/>
            <person name="Frisvad J.C."/>
            <person name="Goldman G.H."/>
            <person name="Houbraken J."/>
            <person name="Oakley B."/>
            <person name="Pocsi I."/>
            <person name="Scazzocchio C."/>
            <person name="Seiboth B."/>
            <person name="vanKuyk P.A."/>
            <person name="Wortman J."/>
            <person name="Dyer P.S."/>
            <person name="Grigoriev I.V."/>
        </authorList>
    </citation>
    <scope>NUCLEOTIDE SEQUENCE [LARGE SCALE GENOMIC DNA]</scope>
    <source>
        <strain evidence="9">CBS 506.65</strain>
    </source>
</reference>
<dbReference type="PANTHER" id="PTHR36206">
    <property type="entry name" value="ASPERCRYPTIN BIOSYNTHESIS CLUSTER-SPECIFIC TRANSCRIPTION REGULATOR ATNN-RELATED"/>
    <property type="match status" value="1"/>
</dbReference>
<evidence type="ECO:0000256" key="1">
    <source>
        <dbReference type="ARBA" id="ARBA00022723"/>
    </source>
</evidence>
<sequence length="463" mass="51862">MPRIGSSKSKTGCTTCKVRRVKCTEERPECRRCTTTGRRCEYSLDNTHHTDRRHDKTSLSSNPCSVTSTPERRAFEFYFHAAAPGLSGVLDLSFWRGTVLQICRSEPAIWDAINSLSVLYEDGLNPRGIQWYLRSLAVFQEKIARGTIELGVALVSCALFVAIEVLQGNFSSSLVLFHQGVQLIGSVLSSSSSSSSSSMVSSTVETVAPVLLRMGTLPLIAAGPLTQKIQHQHIPVSFTSIAEARMALYSIVQEVRGSVSRKRKKDKNSKETLEEQIYRLLCWHQQFLSLPALPDPEYASVVSTILMTYLSAWIWVNNHNNTASEEGYDQYIPQFKQIIAHAATALSESCPLPQSPFVFEMGVGLSLFITAIKCRDASLRRQAIEYLSLAPKVQGMYRCEAAREIAEKIVDLEENGRRVCDFMILQGDNTRLRCFLAGCEREILLSDHHSYQEYHLVSVYYHG</sequence>
<dbReference type="GO" id="GO:0003677">
    <property type="term" value="F:DNA binding"/>
    <property type="evidence" value="ECO:0007669"/>
    <property type="project" value="UniProtKB-KW"/>
</dbReference>
<evidence type="ECO:0000256" key="3">
    <source>
        <dbReference type="ARBA" id="ARBA00023015"/>
    </source>
</evidence>
<dbReference type="Pfam" id="PF00172">
    <property type="entry name" value="Zn_clus"/>
    <property type="match status" value="1"/>
</dbReference>
<keyword evidence="4" id="KW-0238">DNA-binding</keyword>
<evidence type="ECO:0000256" key="6">
    <source>
        <dbReference type="ARBA" id="ARBA00023242"/>
    </source>
</evidence>
<dbReference type="Proteomes" id="UP000184188">
    <property type="component" value="Unassembled WGS sequence"/>
</dbReference>
<keyword evidence="9" id="KW-1185">Reference proteome</keyword>
<dbReference type="InterPro" id="IPR052360">
    <property type="entry name" value="Transcr_Regulatory_Proteins"/>
</dbReference>
<protein>
    <recommendedName>
        <fullName evidence="7">Zn(2)-C6 fungal-type domain-containing protein</fullName>
    </recommendedName>
</protein>
<dbReference type="SMART" id="SM00066">
    <property type="entry name" value="GAL4"/>
    <property type="match status" value="1"/>
</dbReference>
<keyword evidence="6" id="KW-0539">Nucleus</keyword>
<dbReference type="CDD" id="cd00067">
    <property type="entry name" value="GAL4"/>
    <property type="match status" value="1"/>
</dbReference>
<dbReference type="OrthoDB" id="4223097at2759"/>
<evidence type="ECO:0000256" key="4">
    <source>
        <dbReference type="ARBA" id="ARBA00023125"/>
    </source>
</evidence>
<dbReference type="RefSeq" id="XP_022582533.1">
    <property type="nucleotide sequence ID" value="XM_022727978.1"/>
</dbReference>
<dbReference type="GeneID" id="34614442"/>
<dbReference type="VEuPathDB" id="FungiDB:ASPZODRAFT_24897"/>
<evidence type="ECO:0000313" key="9">
    <source>
        <dbReference type="Proteomes" id="UP000184188"/>
    </source>
</evidence>
<organism evidence="8 9">
    <name type="scientific">Penicilliopsis zonata CBS 506.65</name>
    <dbReference type="NCBI Taxonomy" id="1073090"/>
    <lineage>
        <taxon>Eukaryota</taxon>
        <taxon>Fungi</taxon>
        <taxon>Dikarya</taxon>
        <taxon>Ascomycota</taxon>
        <taxon>Pezizomycotina</taxon>
        <taxon>Eurotiomycetes</taxon>
        <taxon>Eurotiomycetidae</taxon>
        <taxon>Eurotiales</taxon>
        <taxon>Aspergillaceae</taxon>
        <taxon>Penicilliopsis</taxon>
    </lineage>
</organism>
<dbReference type="InterPro" id="IPR001138">
    <property type="entry name" value="Zn2Cys6_DnaBD"/>
</dbReference>
<evidence type="ECO:0000256" key="5">
    <source>
        <dbReference type="ARBA" id="ARBA00023163"/>
    </source>
</evidence>
<dbReference type="GO" id="GO:0000981">
    <property type="term" value="F:DNA-binding transcription factor activity, RNA polymerase II-specific"/>
    <property type="evidence" value="ECO:0007669"/>
    <property type="project" value="InterPro"/>
</dbReference>
<evidence type="ECO:0000259" key="7">
    <source>
        <dbReference type="PROSITE" id="PS50048"/>
    </source>
</evidence>
<dbReference type="GO" id="GO:0008270">
    <property type="term" value="F:zinc ion binding"/>
    <property type="evidence" value="ECO:0007669"/>
    <property type="project" value="InterPro"/>
</dbReference>
<keyword evidence="5" id="KW-0804">Transcription</keyword>
<feature type="domain" description="Zn(2)-C6 fungal-type" evidence="7">
    <location>
        <begin position="12"/>
        <end position="42"/>
    </location>
</feature>